<proteinExistence type="inferred from homology"/>
<keyword evidence="3" id="KW-1185">Reference proteome</keyword>
<accession>A0A809SBN6</accession>
<dbReference type="RefSeq" id="WP_162083384.1">
    <property type="nucleotide sequence ID" value="NZ_AP021881.1"/>
</dbReference>
<dbReference type="GO" id="GO:0003697">
    <property type="term" value="F:single-stranded DNA binding"/>
    <property type="evidence" value="ECO:0007669"/>
    <property type="project" value="UniProtKB-UniRule"/>
</dbReference>
<comment type="similarity">
    <text evidence="1">Belongs to the PriB family.</text>
</comment>
<dbReference type="Gene3D" id="2.40.50.140">
    <property type="entry name" value="Nucleic acid-binding proteins"/>
    <property type="match status" value="1"/>
</dbReference>
<protein>
    <recommendedName>
        <fullName evidence="1">Replication restart protein PriB</fullName>
    </recommendedName>
</protein>
<dbReference type="GO" id="GO:0006269">
    <property type="term" value="P:DNA replication, synthesis of primer"/>
    <property type="evidence" value="ECO:0007669"/>
    <property type="project" value="UniProtKB-KW"/>
</dbReference>
<dbReference type="SUPFAM" id="SSF50249">
    <property type="entry name" value="Nucleic acid-binding proteins"/>
    <property type="match status" value="1"/>
</dbReference>
<organism evidence="2 3">
    <name type="scientific">Sulfuriferula nivalis</name>
    <dbReference type="NCBI Taxonomy" id="2675298"/>
    <lineage>
        <taxon>Bacteria</taxon>
        <taxon>Pseudomonadati</taxon>
        <taxon>Pseudomonadota</taxon>
        <taxon>Betaproteobacteria</taxon>
        <taxon>Nitrosomonadales</taxon>
        <taxon>Sulfuricellaceae</taxon>
        <taxon>Sulfuriferula</taxon>
    </lineage>
</organism>
<dbReference type="HAMAP" id="MF_00720">
    <property type="entry name" value="PriB"/>
    <property type="match status" value="1"/>
</dbReference>
<dbReference type="GO" id="GO:1990077">
    <property type="term" value="C:primosome complex"/>
    <property type="evidence" value="ECO:0007669"/>
    <property type="project" value="UniProtKB-UniRule"/>
</dbReference>
<comment type="subunit">
    <text evidence="1">Homodimer. Interacts with PriA and DnaT. Component of the replication restart primosome. Primosome assembly occurs via a 'hand-off' mechanism. PriA binds to replication forks, subsequently PriB then DnaT bind; DnaT then displaces ssDNA to generate the helicase loading substrate.</text>
</comment>
<sequence length="98" mass="10739">MQANQVEFSGILIQRDALRYTPAGLPLIECKILHESQQIEANMARQVKVELAALAVGDIAKKLSQLELAQTLSVSGFLAQKSQKSSHIVLHICSLENI</sequence>
<evidence type="ECO:0000313" key="2">
    <source>
        <dbReference type="EMBL" id="BBO99316.1"/>
    </source>
</evidence>
<dbReference type="NCBIfam" id="TIGR04418">
    <property type="entry name" value="PriB_gamma"/>
    <property type="match status" value="1"/>
</dbReference>
<keyword evidence="1" id="KW-0238">DNA-binding</keyword>
<gene>
    <name evidence="1 2" type="primary">priB</name>
    <name evidence="2" type="ORF">SFSGTM_00250</name>
</gene>
<dbReference type="AlphaFoldDB" id="A0A809SBN6"/>
<dbReference type="InterPro" id="IPR023646">
    <property type="entry name" value="Prisomal_replication_PriB"/>
</dbReference>
<reference evidence="3" key="1">
    <citation type="submission" date="2019-11" db="EMBL/GenBank/DDBJ databases">
        <title>Isolation and characterization of a novel species in the genus Sulfuriferula.</title>
        <authorList>
            <person name="Mochizuki J."/>
            <person name="Kojima H."/>
            <person name="Fukui M."/>
        </authorList>
    </citation>
    <scope>NUCLEOTIDE SEQUENCE [LARGE SCALE GENOMIC DNA]</scope>
    <source>
        <strain evidence="3">SGTM</strain>
    </source>
</reference>
<dbReference type="PIRSF" id="PIRSF003135">
    <property type="entry name" value="Primosomal_n"/>
    <property type="match status" value="1"/>
</dbReference>
<name>A0A809SBN6_9PROT</name>
<dbReference type="InterPro" id="IPR012340">
    <property type="entry name" value="NA-bd_OB-fold"/>
</dbReference>
<comment type="function">
    <text evidence="1">Involved in the restart of stalled replication forks, which reloads the replicative helicase on sites other than the origin of replication; the PriA-PriB pathway is the major replication restart pathway. During primosome assembly it facilitates complex formation between PriA and DnaT on DNA; stabilizes PriA on DNA. Stimulates the DNA unwinding activity of PriA helicase.</text>
</comment>
<keyword evidence="1" id="KW-0235">DNA replication</keyword>
<dbReference type="EMBL" id="AP021881">
    <property type="protein sequence ID" value="BBO99316.1"/>
    <property type="molecule type" value="Genomic_DNA"/>
</dbReference>
<evidence type="ECO:0000256" key="1">
    <source>
        <dbReference type="HAMAP-Rule" id="MF_00720"/>
    </source>
</evidence>
<dbReference type="Pfam" id="PF22657">
    <property type="entry name" value="SSB_1"/>
    <property type="match status" value="1"/>
</dbReference>
<evidence type="ECO:0000313" key="3">
    <source>
        <dbReference type="Proteomes" id="UP000463939"/>
    </source>
</evidence>
<dbReference type="KEGG" id="sniv:SFSGTM_00250"/>
<dbReference type="Proteomes" id="UP000463939">
    <property type="component" value="Chromosome"/>
</dbReference>
<keyword evidence="1" id="KW-0639">Primosome</keyword>